<keyword evidence="1" id="KW-1133">Transmembrane helix</keyword>
<dbReference type="Proteomes" id="UP001235343">
    <property type="component" value="Unassembled WGS sequence"/>
</dbReference>
<organism evidence="2 3">
    <name type="scientific">Aquibacillus rhizosphaerae</name>
    <dbReference type="NCBI Taxonomy" id="3051431"/>
    <lineage>
        <taxon>Bacteria</taxon>
        <taxon>Bacillati</taxon>
        <taxon>Bacillota</taxon>
        <taxon>Bacilli</taxon>
        <taxon>Bacillales</taxon>
        <taxon>Bacillaceae</taxon>
        <taxon>Aquibacillus</taxon>
    </lineage>
</organism>
<comment type="caution">
    <text evidence="2">The sequence shown here is derived from an EMBL/GenBank/DDBJ whole genome shotgun (WGS) entry which is preliminary data.</text>
</comment>
<gene>
    <name evidence="2" type="ORF">QQS35_08985</name>
</gene>
<dbReference type="RefSeq" id="WP_285931658.1">
    <property type="nucleotide sequence ID" value="NZ_JASTZU010000031.1"/>
</dbReference>
<keyword evidence="3" id="KW-1185">Reference proteome</keyword>
<evidence type="ECO:0000313" key="3">
    <source>
        <dbReference type="Proteomes" id="UP001235343"/>
    </source>
</evidence>
<accession>A0ABT7L3Z9</accession>
<keyword evidence="1" id="KW-0812">Transmembrane</keyword>
<feature type="transmembrane region" description="Helical" evidence="1">
    <location>
        <begin position="32"/>
        <end position="52"/>
    </location>
</feature>
<evidence type="ECO:0000256" key="1">
    <source>
        <dbReference type="SAM" id="Phobius"/>
    </source>
</evidence>
<name>A0ABT7L3Z9_9BACI</name>
<evidence type="ECO:0000313" key="2">
    <source>
        <dbReference type="EMBL" id="MDL4840579.1"/>
    </source>
</evidence>
<keyword evidence="1" id="KW-0472">Membrane</keyword>
<dbReference type="EMBL" id="JASTZU010000031">
    <property type="protein sequence ID" value="MDL4840579.1"/>
    <property type="molecule type" value="Genomic_DNA"/>
</dbReference>
<proteinExistence type="predicted"/>
<sequence>MLMAISVSLLSLILFRVEYKQVKKHKSKKDKLVFIGGCIVALYLVISLSIGLPIPSSSKILDQVFQPVTKPIANLLKTFQPK</sequence>
<reference evidence="2 3" key="1">
    <citation type="submission" date="2023-06" db="EMBL/GenBank/DDBJ databases">
        <title>Aquibacillus rhizosphaerae LR5S19.</title>
        <authorList>
            <person name="Sun J.-Q."/>
        </authorList>
    </citation>
    <scope>NUCLEOTIDE SEQUENCE [LARGE SCALE GENOMIC DNA]</scope>
    <source>
        <strain evidence="2 3">LR5S19</strain>
    </source>
</reference>
<protein>
    <submittedName>
        <fullName evidence="2">Uncharacterized protein</fullName>
    </submittedName>
</protein>